<feature type="compositionally biased region" description="Polar residues" evidence="1">
    <location>
        <begin position="64"/>
        <end position="74"/>
    </location>
</feature>
<feature type="region of interest" description="Disordered" evidence="1">
    <location>
        <begin position="63"/>
        <end position="126"/>
    </location>
</feature>
<evidence type="ECO:0000313" key="2">
    <source>
        <dbReference type="EMBL" id="EGZ20971.1"/>
    </source>
</evidence>
<name>G4Z650_PHYSP</name>
<dbReference type="InParanoid" id="G4Z650"/>
<proteinExistence type="predicted"/>
<evidence type="ECO:0000313" key="3">
    <source>
        <dbReference type="Proteomes" id="UP000002640"/>
    </source>
</evidence>
<organism evidence="2 3">
    <name type="scientific">Phytophthora sojae (strain P6497)</name>
    <name type="common">Soybean stem and root rot agent</name>
    <name type="synonym">Phytophthora megasperma f. sp. glycines</name>
    <dbReference type="NCBI Taxonomy" id="1094619"/>
    <lineage>
        <taxon>Eukaryota</taxon>
        <taxon>Sar</taxon>
        <taxon>Stramenopiles</taxon>
        <taxon>Oomycota</taxon>
        <taxon>Peronosporomycetes</taxon>
        <taxon>Peronosporales</taxon>
        <taxon>Peronosporaceae</taxon>
        <taxon>Phytophthora</taxon>
    </lineage>
</organism>
<accession>G4Z650</accession>
<dbReference type="GeneID" id="20645873"/>
<dbReference type="KEGG" id="psoj:PHYSODRAFT_329015"/>
<reference evidence="2 3" key="1">
    <citation type="journal article" date="2006" name="Science">
        <title>Phytophthora genome sequences uncover evolutionary origins and mechanisms of pathogenesis.</title>
        <authorList>
            <person name="Tyler B.M."/>
            <person name="Tripathy S."/>
            <person name="Zhang X."/>
            <person name="Dehal P."/>
            <person name="Jiang R.H."/>
            <person name="Aerts A."/>
            <person name="Arredondo F.D."/>
            <person name="Baxter L."/>
            <person name="Bensasson D."/>
            <person name="Beynon J.L."/>
            <person name="Chapman J."/>
            <person name="Damasceno C.M."/>
            <person name="Dorrance A.E."/>
            <person name="Dou D."/>
            <person name="Dickerman A.W."/>
            <person name="Dubchak I.L."/>
            <person name="Garbelotto M."/>
            <person name="Gijzen M."/>
            <person name="Gordon S.G."/>
            <person name="Govers F."/>
            <person name="Grunwald N.J."/>
            <person name="Huang W."/>
            <person name="Ivors K.L."/>
            <person name="Jones R.W."/>
            <person name="Kamoun S."/>
            <person name="Krampis K."/>
            <person name="Lamour K.H."/>
            <person name="Lee M.K."/>
            <person name="McDonald W.H."/>
            <person name="Medina M."/>
            <person name="Meijer H.J."/>
            <person name="Nordberg E.K."/>
            <person name="Maclean D.J."/>
            <person name="Ospina-Giraldo M.D."/>
            <person name="Morris P.F."/>
            <person name="Phuntumart V."/>
            <person name="Putnam N.H."/>
            <person name="Rash S."/>
            <person name="Rose J.K."/>
            <person name="Sakihama Y."/>
            <person name="Salamov A.A."/>
            <person name="Savidor A."/>
            <person name="Scheuring C.F."/>
            <person name="Smith B.M."/>
            <person name="Sobral B.W."/>
            <person name="Terry A."/>
            <person name="Torto-Alalibo T.A."/>
            <person name="Win J."/>
            <person name="Xu Z."/>
            <person name="Zhang H."/>
            <person name="Grigoriev I.V."/>
            <person name="Rokhsar D.S."/>
            <person name="Boore J.L."/>
        </authorList>
    </citation>
    <scope>NUCLEOTIDE SEQUENCE [LARGE SCALE GENOMIC DNA]</scope>
    <source>
        <strain evidence="2 3">P6497</strain>
    </source>
</reference>
<keyword evidence="3" id="KW-1185">Reference proteome</keyword>
<feature type="compositionally biased region" description="Low complexity" evidence="1">
    <location>
        <begin position="99"/>
        <end position="110"/>
    </location>
</feature>
<sequence length="224" mass="25358">MKKLDTLDHQYGWAFKWLQQNEISIDDALNGSIDGEVQAKVKAKFPLYRELLSVLRPYFKPGNNAATESTTRVGQTKGKRKAADQDNQNTSKRRRRARASAAPVAAPPASHDAEAETETPVATTARVQPPSVTYKYQQMNVASSMNWFYNQSDEMLLQPSEHGTQETKKRLGNAKVEHIRQLSDLRLESQKLRVEAQRVTTMQNLVKEGIPDEAIQRHISSQRQ</sequence>
<evidence type="ECO:0000256" key="1">
    <source>
        <dbReference type="SAM" id="MobiDB-lite"/>
    </source>
</evidence>
<dbReference type="Proteomes" id="UP000002640">
    <property type="component" value="Unassembled WGS sequence"/>
</dbReference>
<dbReference type="AlphaFoldDB" id="G4Z650"/>
<protein>
    <submittedName>
        <fullName evidence="2">Uncharacterized protein</fullName>
    </submittedName>
</protein>
<gene>
    <name evidence="2" type="ORF">PHYSODRAFT_329015</name>
</gene>
<dbReference type="RefSeq" id="XP_009523688.1">
    <property type="nucleotide sequence ID" value="XM_009525393.1"/>
</dbReference>
<dbReference type="EMBL" id="JH159153">
    <property type="protein sequence ID" value="EGZ20971.1"/>
    <property type="molecule type" value="Genomic_DNA"/>
</dbReference>